<evidence type="ECO:0000256" key="3">
    <source>
        <dbReference type="ARBA" id="ARBA00023163"/>
    </source>
</evidence>
<feature type="compositionally biased region" description="Polar residues" evidence="5">
    <location>
        <begin position="59"/>
        <end position="73"/>
    </location>
</feature>
<keyword evidence="1" id="KW-0805">Transcription regulation</keyword>
<dbReference type="OrthoDB" id="2399539at2759"/>
<feature type="region of interest" description="Disordered" evidence="5">
    <location>
        <begin position="51"/>
        <end position="93"/>
    </location>
</feature>
<dbReference type="PANTHER" id="PTHR47431:SF4">
    <property type="entry name" value="ZN(II)2CYS6 TRANSCRIPTION FACTOR (EUROFUNG)"/>
    <property type="match status" value="1"/>
</dbReference>
<dbReference type="Gene3D" id="4.10.240.10">
    <property type="entry name" value="Zn(2)-C6 fungal-type DNA-binding domain"/>
    <property type="match status" value="1"/>
</dbReference>
<protein>
    <recommendedName>
        <fullName evidence="6">Zn(2)-C6 fungal-type domain-containing protein</fullName>
    </recommendedName>
</protein>
<dbReference type="GO" id="GO:0000981">
    <property type="term" value="F:DNA-binding transcription factor activity, RNA polymerase II-specific"/>
    <property type="evidence" value="ECO:0007669"/>
    <property type="project" value="InterPro"/>
</dbReference>
<evidence type="ECO:0000256" key="2">
    <source>
        <dbReference type="ARBA" id="ARBA00023125"/>
    </source>
</evidence>
<feature type="compositionally biased region" description="Low complexity" evidence="5">
    <location>
        <begin position="82"/>
        <end position="93"/>
    </location>
</feature>
<dbReference type="InterPro" id="IPR036864">
    <property type="entry name" value="Zn2-C6_fun-type_DNA-bd_sf"/>
</dbReference>
<dbReference type="CDD" id="cd00067">
    <property type="entry name" value="GAL4"/>
    <property type="match status" value="1"/>
</dbReference>
<evidence type="ECO:0000256" key="5">
    <source>
        <dbReference type="SAM" id="MobiDB-lite"/>
    </source>
</evidence>
<keyword evidence="2" id="KW-0238">DNA-binding</keyword>
<dbReference type="Proteomes" id="UP000184383">
    <property type="component" value="Unassembled WGS sequence"/>
</dbReference>
<evidence type="ECO:0000256" key="4">
    <source>
        <dbReference type="ARBA" id="ARBA00023242"/>
    </source>
</evidence>
<dbReference type="VEuPathDB" id="FungiDB:ASPWEDRAFT_738100"/>
<dbReference type="SMART" id="SM00066">
    <property type="entry name" value="GAL4"/>
    <property type="match status" value="1"/>
</dbReference>
<dbReference type="RefSeq" id="XP_040690655.1">
    <property type="nucleotide sequence ID" value="XM_040839382.1"/>
</dbReference>
<dbReference type="PROSITE" id="PS50048">
    <property type="entry name" value="ZN2_CY6_FUNGAL_2"/>
    <property type="match status" value="1"/>
</dbReference>
<sequence length="415" mass="46585">MPNDLSNHQKKSGIRTSLACQPCRYKHLRCDARKPACSPCTADRKQCVYPHSRRRGNKSAPQSTPTLTVGNESTESRVEAPSRSVTSRSSDISGQSENADQLLALYYVFFHAAHPCVLPCQFLKLRQMEDAIQPLLLVMQYIGSIFASSIPEGQYEDKVQRALIDIQMRNCPITGFDVQAVLLYAIAIYWCNDTDRGTDIPVSRTLQQYDNREFMADEMEFSSYAELIGLTRGIDMALSSSSSNIQIYNSMCAKSDTSMAAWHSLLPSSKRSLIRPDGSLDEVMFKAQFIMHTPIESVSRCAPLAPSDNLRSSSTSECQLHTVKCLWAIDHLDQLLTLPTNITTHSPFIICMIANATIAHLAACRFVYHGEKLRIAREKIRLTMGTLKVLSEYWLLGKRTYREIGIIAREILSIT</sequence>
<dbReference type="SUPFAM" id="SSF57701">
    <property type="entry name" value="Zn2/Cys6 DNA-binding domain"/>
    <property type="match status" value="1"/>
</dbReference>
<dbReference type="Pfam" id="PF00172">
    <property type="entry name" value="Zn_clus"/>
    <property type="match status" value="1"/>
</dbReference>
<keyword evidence="8" id="KW-1185">Reference proteome</keyword>
<keyword evidence="4" id="KW-0539">Nucleus</keyword>
<name>A0A1L9RPW9_ASPWE</name>
<reference evidence="8" key="1">
    <citation type="journal article" date="2017" name="Genome Biol.">
        <title>Comparative genomics reveals high biological diversity and specific adaptations in the industrially and medically important fungal genus Aspergillus.</title>
        <authorList>
            <person name="de Vries R.P."/>
            <person name="Riley R."/>
            <person name="Wiebenga A."/>
            <person name="Aguilar-Osorio G."/>
            <person name="Amillis S."/>
            <person name="Uchima C.A."/>
            <person name="Anderluh G."/>
            <person name="Asadollahi M."/>
            <person name="Askin M."/>
            <person name="Barry K."/>
            <person name="Battaglia E."/>
            <person name="Bayram O."/>
            <person name="Benocci T."/>
            <person name="Braus-Stromeyer S.A."/>
            <person name="Caldana C."/>
            <person name="Canovas D."/>
            <person name="Cerqueira G.C."/>
            <person name="Chen F."/>
            <person name="Chen W."/>
            <person name="Choi C."/>
            <person name="Clum A."/>
            <person name="Dos Santos R.A."/>
            <person name="Damasio A.R."/>
            <person name="Diallinas G."/>
            <person name="Emri T."/>
            <person name="Fekete E."/>
            <person name="Flipphi M."/>
            <person name="Freyberg S."/>
            <person name="Gallo A."/>
            <person name="Gournas C."/>
            <person name="Habgood R."/>
            <person name="Hainaut M."/>
            <person name="Harispe M.L."/>
            <person name="Henrissat B."/>
            <person name="Hilden K.S."/>
            <person name="Hope R."/>
            <person name="Hossain A."/>
            <person name="Karabika E."/>
            <person name="Karaffa L."/>
            <person name="Karanyi Z."/>
            <person name="Krasevec N."/>
            <person name="Kuo A."/>
            <person name="Kusch H."/>
            <person name="LaButti K."/>
            <person name="Lagendijk E.L."/>
            <person name="Lapidus A."/>
            <person name="Levasseur A."/>
            <person name="Lindquist E."/>
            <person name="Lipzen A."/>
            <person name="Logrieco A.F."/>
            <person name="MacCabe A."/>
            <person name="Maekelae M.R."/>
            <person name="Malavazi I."/>
            <person name="Melin P."/>
            <person name="Meyer V."/>
            <person name="Mielnichuk N."/>
            <person name="Miskei M."/>
            <person name="Molnar A.P."/>
            <person name="Mule G."/>
            <person name="Ngan C.Y."/>
            <person name="Orejas M."/>
            <person name="Orosz E."/>
            <person name="Ouedraogo J.P."/>
            <person name="Overkamp K.M."/>
            <person name="Park H.-S."/>
            <person name="Perrone G."/>
            <person name="Piumi F."/>
            <person name="Punt P.J."/>
            <person name="Ram A.F."/>
            <person name="Ramon A."/>
            <person name="Rauscher S."/>
            <person name="Record E."/>
            <person name="Riano-Pachon D.M."/>
            <person name="Robert V."/>
            <person name="Roehrig J."/>
            <person name="Ruller R."/>
            <person name="Salamov A."/>
            <person name="Salih N.S."/>
            <person name="Samson R.A."/>
            <person name="Sandor E."/>
            <person name="Sanguinetti M."/>
            <person name="Schuetze T."/>
            <person name="Sepcic K."/>
            <person name="Shelest E."/>
            <person name="Sherlock G."/>
            <person name="Sophianopoulou V."/>
            <person name="Squina F.M."/>
            <person name="Sun H."/>
            <person name="Susca A."/>
            <person name="Todd R.B."/>
            <person name="Tsang A."/>
            <person name="Unkles S.E."/>
            <person name="van de Wiele N."/>
            <person name="van Rossen-Uffink D."/>
            <person name="Oliveira J.V."/>
            <person name="Vesth T.C."/>
            <person name="Visser J."/>
            <person name="Yu J.-H."/>
            <person name="Zhou M."/>
            <person name="Andersen M.R."/>
            <person name="Archer D.B."/>
            <person name="Baker S.E."/>
            <person name="Benoit I."/>
            <person name="Brakhage A.A."/>
            <person name="Braus G.H."/>
            <person name="Fischer R."/>
            <person name="Frisvad J.C."/>
            <person name="Goldman G.H."/>
            <person name="Houbraken J."/>
            <person name="Oakley B."/>
            <person name="Pocsi I."/>
            <person name="Scazzocchio C."/>
            <person name="Seiboth B."/>
            <person name="vanKuyk P.A."/>
            <person name="Wortman J."/>
            <person name="Dyer P.S."/>
            <person name="Grigoriev I.V."/>
        </authorList>
    </citation>
    <scope>NUCLEOTIDE SEQUENCE [LARGE SCALE GENOMIC DNA]</scope>
    <source>
        <strain evidence="8">DTO 134E9</strain>
    </source>
</reference>
<dbReference type="GO" id="GO:0008270">
    <property type="term" value="F:zinc ion binding"/>
    <property type="evidence" value="ECO:0007669"/>
    <property type="project" value="InterPro"/>
</dbReference>
<evidence type="ECO:0000313" key="7">
    <source>
        <dbReference type="EMBL" id="OJJ36979.1"/>
    </source>
</evidence>
<dbReference type="PROSITE" id="PS00463">
    <property type="entry name" value="ZN2_CY6_FUNGAL_1"/>
    <property type="match status" value="1"/>
</dbReference>
<accession>A0A1L9RPW9</accession>
<dbReference type="CDD" id="cd12148">
    <property type="entry name" value="fungal_TF_MHR"/>
    <property type="match status" value="1"/>
</dbReference>
<dbReference type="GO" id="GO:0003677">
    <property type="term" value="F:DNA binding"/>
    <property type="evidence" value="ECO:0007669"/>
    <property type="project" value="UniProtKB-KW"/>
</dbReference>
<dbReference type="EMBL" id="KV878211">
    <property type="protein sequence ID" value="OJJ36979.1"/>
    <property type="molecule type" value="Genomic_DNA"/>
</dbReference>
<evidence type="ECO:0000313" key="8">
    <source>
        <dbReference type="Proteomes" id="UP000184383"/>
    </source>
</evidence>
<dbReference type="AlphaFoldDB" id="A0A1L9RPW9"/>
<keyword evidence="3" id="KW-0804">Transcription</keyword>
<dbReference type="STRING" id="1073089.A0A1L9RPW9"/>
<gene>
    <name evidence="7" type="ORF">ASPWEDRAFT_738100</name>
</gene>
<dbReference type="InterPro" id="IPR001138">
    <property type="entry name" value="Zn2Cys6_DnaBD"/>
</dbReference>
<feature type="domain" description="Zn(2)-C6 fungal-type" evidence="6">
    <location>
        <begin position="19"/>
        <end position="49"/>
    </location>
</feature>
<organism evidence="7 8">
    <name type="scientific">Aspergillus wentii DTO 134E9</name>
    <dbReference type="NCBI Taxonomy" id="1073089"/>
    <lineage>
        <taxon>Eukaryota</taxon>
        <taxon>Fungi</taxon>
        <taxon>Dikarya</taxon>
        <taxon>Ascomycota</taxon>
        <taxon>Pezizomycotina</taxon>
        <taxon>Eurotiomycetes</taxon>
        <taxon>Eurotiomycetidae</taxon>
        <taxon>Eurotiales</taxon>
        <taxon>Aspergillaceae</taxon>
        <taxon>Aspergillus</taxon>
        <taxon>Aspergillus subgen. Cremei</taxon>
    </lineage>
</organism>
<evidence type="ECO:0000259" key="6">
    <source>
        <dbReference type="PROSITE" id="PS50048"/>
    </source>
</evidence>
<dbReference type="GeneID" id="63755230"/>
<evidence type="ECO:0000256" key="1">
    <source>
        <dbReference type="ARBA" id="ARBA00023015"/>
    </source>
</evidence>
<proteinExistence type="predicted"/>
<dbReference type="PANTHER" id="PTHR47431">
    <property type="entry name" value="ZN(II)2CYS6 TRANSCRIPTION FACTOR (EUROFUNG)-RELATED"/>
    <property type="match status" value="1"/>
</dbReference>